<keyword evidence="2" id="KW-1185">Reference proteome</keyword>
<sequence>MAFTLRNLSVLAYANGFTFWHYRAGEEALTGLDRSDFFAEAGDLLSPGDILMASGEAGARIGVIARQNHSLVLAAL</sequence>
<dbReference type="EMBL" id="JAKGBZ010000045">
    <property type="protein sequence ID" value="MCF3948282.1"/>
    <property type="molecule type" value="Genomic_DNA"/>
</dbReference>
<gene>
    <name evidence="1" type="ORF">L2A60_16535</name>
</gene>
<organism evidence="1 2">
    <name type="scientific">Acidiphilium iwatense</name>
    <dbReference type="NCBI Taxonomy" id="768198"/>
    <lineage>
        <taxon>Bacteria</taxon>
        <taxon>Pseudomonadati</taxon>
        <taxon>Pseudomonadota</taxon>
        <taxon>Alphaproteobacteria</taxon>
        <taxon>Acetobacterales</taxon>
        <taxon>Acidocellaceae</taxon>
        <taxon>Acidiphilium</taxon>
    </lineage>
</organism>
<dbReference type="Proteomes" id="UP001521209">
    <property type="component" value="Unassembled WGS sequence"/>
</dbReference>
<proteinExistence type="predicted"/>
<evidence type="ECO:0000313" key="1">
    <source>
        <dbReference type="EMBL" id="MCF3948282.1"/>
    </source>
</evidence>
<comment type="caution">
    <text evidence="1">The sequence shown here is derived from an EMBL/GenBank/DDBJ whole genome shotgun (WGS) entry which is preliminary data.</text>
</comment>
<reference evidence="1 2" key="1">
    <citation type="submission" date="2022-01" db="EMBL/GenBank/DDBJ databases">
        <authorList>
            <person name="Won M."/>
            <person name="Kim S.-J."/>
            <person name="Kwon S.-W."/>
        </authorList>
    </citation>
    <scope>NUCLEOTIDE SEQUENCE [LARGE SCALE GENOMIC DNA]</scope>
    <source>
        <strain evidence="1 2">KCTC 23505</strain>
    </source>
</reference>
<evidence type="ECO:0000313" key="2">
    <source>
        <dbReference type="Proteomes" id="UP001521209"/>
    </source>
</evidence>
<dbReference type="RefSeq" id="WP_235705567.1">
    <property type="nucleotide sequence ID" value="NZ_JAKGBZ010000045.1"/>
</dbReference>
<name>A0ABS9E3P7_9PROT</name>
<accession>A0ABS9E3P7</accession>
<protein>
    <submittedName>
        <fullName evidence="1">Uncharacterized protein</fullName>
    </submittedName>
</protein>